<comment type="subcellular location">
    <subcellularLocation>
        <location evidence="1">Cell membrane</location>
        <topology evidence="1">Multi-pass membrane protein</topology>
    </subcellularLocation>
</comment>
<comment type="caution">
    <text evidence="7">The sequence shown here is derived from an EMBL/GenBank/DDBJ whole genome shotgun (WGS) entry which is preliminary data.</text>
</comment>
<evidence type="ECO:0000313" key="7">
    <source>
        <dbReference type="EMBL" id="MCP8899091.1"/>
    </source>
</evidence>
<evidence type="ECO:0000256" key="6">
    <source>
        <dbReference type="SAM" id="Phobius"/>
    </source>
</evidence>
<keyword evidence="8" id="KW-1185">Reference proteome</keyword>
<evidence type="ECO:0000313" key="8">
    <source>
        <dbReference type="Proteomes" id="UP001139319"/>
    </source>
</evidence>
<keyword evidence="2" id="KW-1003">Cell membrane</keyword>
<evidence type="ECO:0000256" key="5">
    <source>
        <dbReference type="ARBA" id="ARBA00023136"/>
    </source>
</evidence>
<sequence length="192" mass="20883">MNEALLAQVSIIMVMVGTPGPNNFLLLNSGVNFGVRRSIPLLAGILMGCLVMLLALATGLGQVFAHYPLSLTIMRVISAGFLAYLVIKLLQTRGTNSHRESAVKPLGFWQGAAFQWVNPKAWMMCLSLITAGVTHSDMAMLLIIFAVTALPLLLAWNLGGLALRQWLSVGTRLVWFNRAMALLLLSCVVMIF</sequence>
<keyword evidence="4 6" id="KW-1133">Transmembrane helix</keyword>
<feature type="transmembrane region" description="Helical" evidence="6">
    <location>
        <begin position="175"/>
        <end position="191"/>
    </location>
</feature>
<feature type="transmembrane region" description="Helical" evidence="6">
    <location>
        <begin position="6"/>
        <end position="27"/>
    </location>
</feature>
<feature type="transmembrane region" description="Helical" evidence="6">
    <location>
        <begin position="67"/>
        <end position="87"/>
    </location>
</feature>
<evidence type="ECO:0000256" key="4">
    <source>
        <dbReference type="ARBA" id="ARBA00022989"/>
    </source>
</evidence>
<evidence type="ECO:0000256" key="2">
    <source>
        <dbReference type="ARBA" id="ARBA00022475"/>
    </source>
</evidence>
<dbReference type="GO" id="GO:0033228">
    <property type="term" value="P:cysteine export across plasma membrane"/>
    <property type="evidence" value="ECO:0007669"/>
    <property type="project" value="TreeGrafter"/>
</dbReference>
<evidence type="ECO:0000256" key="3">
    <source>
        <dbReference type="ARBA" id="ARBA00022692"/>
    </source>
</evidence>
<feature type="transmembrane region" description="Helical" evidence="6">
    <location>
        <begin position="139"/>
        <end position="163"/>
    </location>
</feature>
<dbReference type="Pfam" id="PF01810">
    <property type="entry name" value="LysE"/>
    <property type="match status" value="1"/>
</dbReference>
<protein>
    <submittedName>
        <fullName evidence="7">LysE family translocator</fullName>
    </submittedName>
</protein>
<dbReference type="AlphaFoldDB" id="A0A9X2I2Y9"/>
<reference evidence="7" key="2">
    <citation type="submission" date="2023-01" db="EMBL/GenBank/DDBJ databases">
        <title>Gilvimarinus xylanilyticus HB14 isolated from Caulerpa lentillifera aquaculture base in Hainan, China.</title>
        <authorList>
            <person name="Zhang Y.-J."/>
        </authorList>
    </citation>
    <scope>NUCLEOTIDE SEQUENCE</scope>
    <source>
        <strain evidence="7">HB14</strain>
    </source>
</reference>
<reference evidence="7" key="1">
    <citation type="submission" date="2022-05" db="EMBL/GenBank/DDBJ databases">
        <authorList>
            <person name="Sun H.-N."/>
        </authorList>
    </citation>
    <scope>NUCLEOTIDE SEQUENCE</scope>
    <source>
        <strain evidence="7">HB14</strain>
    </source>
</reference>
<keyword evidence="5 6" id="KW-0472">Membrane</keyword>
<gene>
    <name evidence="7" type="ORF">M6D89_07245</name>
</gene>
<accession>A0A9X2I2Y9</accession>
<dbReference type="GO" id="GO:0015171">
    <property type="term" value="F:amino acid transmembrane transporter activity"/>
    <property type="evidence" value="ECO:0007669"/>
    <property type="project" value="TreeGrafter"/>
</dbReference>
<feature type="transmembrane region" description="Helical" evidence="6">
    <location>
        <begin position="39"/>
        <end position="61"/>
    </location>
</feature>
<dbReference type="PANTHER" id="PTHR30086">
    <property type="entry name" value="ARGININE EXPORTER PROTEIN ARGO"/>
    <property type="match status" value="1"/>
</dbReference>
<keyword evidence="3 6" id="KW-0812">Transmembrane</keyword>
<dbReference type="EMBL" id="JAMFTH010000001">
    <property type="protein sequence ID" value="MCP8899091.1"/>
    <property type="molecule type" value="Genomic_DNA"/>
</dbReference>
<dbReference type="PANTHER" id="PTHR30086:SF20">
    <property type="entry name" value="ARGININE EXPORTER PROTEIN ARGO-RELATED"/>
    <property type="match status" value="1"/>
</dbReference>
<dbReference type="Proteomes" id="UP001139319">
    <property type="component" value="Unassembled WGS sequence"/>
</dbReference>
<name>A0A9X2I2Y9_9GAMM</name>
<dbReference type="RefSeq" id="WP_253967350.1">
    <property type="nucleotide sequence ID" value="NZ_JAMFTH010000001.1"/>
</dbReference>
<organism evidence="7 8">
    <name type="scientific">Gilvimarinus xylanilyticus</name>
    <dbReference type="NCBI Taxonomy" id="2944139"/>
    <lineage>
        <taxon>Bacteria</taxon>
        <taxon>Pseudomonadati</taxon>
        <taxon>Pseudomonadota</taxon>
        <taxon>Gammaproteobacteria</taxon>
        <taxon>Cellvibrionales</taxon>
        <taxon>Cellvibrionaceae</taxon>
        <taxon>Gilvimarinus</taxon>
    </lineage>
</organism>
<proteinExistence type="predicted"/>
<dbReference type="GO" id="GO:0005886">
    <property type="term" value="C:plasma membrane"/>
    <property type="evidence" value="ECO:0007669"/>
    <property type="project" value="UniProtKB-SubCell"/>
</dbReference>
<evidence type="ECO:0000256" key="1">
    <source>
        <dbReference type="ARBA" id="ARBA00004651"/>
    </source>
</evidence>
<dbReference type="InterPro" id="IPR001123">
    <property type="entry name" value="LeuE-type"/>
</dbReference>